<evidence type="ECO:0000313" key="2">
    <source>
        <dbReference type="EMBL" id="CEO46640.1"/>
    </source>
</evidence>
<evidence type="ECO:0008006" key="3">
    <source>
        <dbReference type="Google" id="ProtNLM"/>
    </source>
</evidence>
<protein>
    <recommendedName>
        <fullName evidence="3">Nucleoporin NUP37</fullName>
    </recommendedName>
</protein>
<dbReference type="InterPro" id="IPR036322">
    <property type="entry name" value="WD40_repeat_dom_sf"/>
</dbReference>
<proteinExistence type="predicted"/>
<accession>A0A0B7JVH6</accession>
<dbReference type="InterPro" id="IPR015943">
    <property type="entry name" value="WD40/YVTN_repeat-like_dom_sf"/>
</dbReference>
<dbReference type="AlphaFoldDB" id="A0A0B7JVH6"/>
<organism evidence="2">
    <name type="scientific">Bionectria ochroleuca</name>
    <name type="common">Gliocladium roseum</name>
    <dbReference type="NCBI Taxonomy" id="29856"/>
    <lineage>
        <taxon>Eukaryota</taxon>
        <taxon>Fungi</taxon>
        <taxon>Dikarya</taxon>
        <taxon>Ascomycota</taxon>
        <taxon>Pezizomycotina</taxon>
        <taxon>Sordariomycetes</taxon>
        <taxon>Hypocreomycetidae</taxon>
        <taxon>Hypocreales</taxon>
        <taxon>Bionectriaceae</taxon>
        <taxon>Clonostachys</taxon>
    </lineage>
</organism>
<dbReference type="SUPFAM" id="SSF50978">
    <property type="entry name" value="WD40 repeat-like"/>
    <property type="match status" value="1"/>
</dbReference>
<feature type="region of interest" description="Disordered" evidence="1">
    <location>
        <begin position="633"/>
        <end position="659"/>
    </location>
</feature>
<name>A0A0B7JVH6_BIOOC</name>
<dbReference type="Gene3D" id="2.130.10.10">
    <property type="entry name" value="YVTN repeat-like/Quinoprotein amine dehydrogenase"/>
    <property type="match status" value="1"/>
</dbReference>
<dbReference type="EMBL" id="CDPU01000005">
    <property type="protein sequence ID" value="CEO46640.1"/>
    <property type="molecule type" value="Genomic_DNA"/>
</dbReference>
<gene>
    <name evidence="2" type="ORF">BN869_000002695_1</name>
</gene>
<evidence type="ECO:0000256" key="1">
    <source>
        <dbReference type="SAM" id="MobiDB-lite"/>
    </source>
</evidence>
<reference evidence="2" key="1">
    <citation type="submission" date="2015-01" db="EMBL/GenBank/DDBJ databases">
        <authorList>
            <person name="Durling Mikael"/>
        </authorList>
    </citation>
    <scope>NUCLEOTIDE SEQUENCE</scope>
</reference>
<sequence length="713" mass="76272">MLGLKTPRLRRTGQNTQVTYDLSRRLNDAQPYPIQSPQGANIFIYGHDSGVTLVWRGGKRFKATQPAPLNEKPNGSSEDAVMVIDSDDDQPATKAEAKIKFEDKPEFEDQVEETPYPEVIQTLDLVLGAAVLDVAVMPLSPKSAQDTANGRAAILGHKIVFAVSCVTNDVYLITLPLTPPSPAAKARPELRNSLFASKAGTGAWGESITLLSGQSKPSDGLAIGLVPSGLSDRATSINRVVVASHSREASGVLRLWETALDQKLKPEASVEPFQTEFLPSPLRSVSFNPSHSTQLLTVTPSHGVRIYDYALPSLPPDPEATGPFPPQGSWLVTLYQPFIRPSSLRKPIVDAAWIAHGKAVFALLADGMWGIWDIDGADPASSASAISTKLQSGVRGAALTAFSVSGYVEGTSSLRSVASQHKETNTGEFAPMTPHSRRQATSNLGLATTPDRLSTIHGGVKVLPLPAPGQALLDETLALWLGGQDHVCVIPQVLRFWETQARKASSGGNGLFTGTHSSRLIKIQELSTSLLGERCCGVTLLTDISKKTDGADHGEQTPIDVLIRGETRLIVVRDVQASSSGTLGGPIIKGKRLFSKADQPSAIIVHGNARPSTVTFNLSRAKPGSLRFNPSFANEEGNYDDDSMADANETKSLPQPGAGFDFMNTLNDAADTTTDLNRDVEVEMLDIMGIDKALENLDGSRGVGRKKVLFGED</sequence>